<dbReference type="Proteomes" id="UP000230066">
    <property type="component" value="Unassembled WGS sequence"/>
</dbReference>
<dbReference type="AlphaFoldDB" id="A0A4E0RQD3"/>
<evidence type="ECO:0000256" key="5">
    <source>
        <dbReference type="ARBA" id="ARBA00023273"/>
    </source>
</evidence>
<dbReference type="GO" id="GO:0036038">
    <property type="term" value="C:MKS complex"/>
    <property type="evidence" value="ECO:0007669"/>
    <property type="project" value="TreeGrafter"/>
</dbReference>
<dbReference type="Pfam" id="PF07162">
    <property type="entry name" value="B9-C2"/>
    <property type="match status" value="1"/>
</dbReference>
<evidence type="ECO:0000256" key="1">
    <source>
        <dbReference type="ARBA" id="ARBA00004120"/>
    </source>
</evidence>
<keyword evidence="4" id="KW-0206">Cytoskeleton</keyword>
<dbReference type="EMBL" id="JXXN02000276">
    <property type="protein sequence ID" value="THD27954.1"/>
    <property type="molecule type" value="Genomic_DNA"/>
</dbReference>
<evidence type="ECO:0000256" key="2">
    <source>
        <dbReference type="ARBA" id="ARBA00022490"/>
    </source>
</evidence>
<evidence type="ECO:0000256" key="4">
    <source>
        <dbReference type="ARBA" id="ARBA00023212"/>
    </source>
</evidence>
<keyword evidence="2" id="KW-0963">Cytoplasm</keyword>
<dbReference type="InterPro" id="IPR010796">
    <property type="entry name" value="C2_B9-type_dom"/>
</dbReference>
<name>A0A4E0RQD3_FASHE</name>
<reference evidence="8" key="1">
    <citation type="submission" date="2019-03" db="EMBL/GenBank/DDBJ databases">
        <title>Improved annotation for the trematode Fasciola hepatica.</title>
        <authorList>
            <person name="Choi Y.-J."/>
            <person name="Martin J."/>
            <person name="Mitreva M."/>
        </authorList>
    </citation>
    <scope>NUCLEOTIDE SEQUENCE [LARGE SCALE GENOMIC DNA]</scope>
</reference>
<comment type="similarity">
    <text evidence="6">Belongs to the B9D family.</text>
</comment>
<dbReference type="GO" id="GO:0060271">
    <property type="term" value="P:cilium assembly"/>
    <property type="evidence" value="ECO:0007669"/>
    <property type="project" value="TreeGrafter"/>
</dbReference>
<dbReference type="PANTHER" id="PTHR12968:SF1">
    <property type="entry name" value="B9 DOMAIN-CONTAINING PROTEIN 1"/>
    <property type="match status" value="1"/>
</dbReference>
<accession>A0A4E0RQD3</accession>
<keyword evidence="5" id="KW-0966">Cell projection</keyword>
<evidence type="ECO:0000256" key="6">
    <source>
        <dbReference type="ARBA" id="ARBA00038411"/>
    </source>
</evidence>
<sequence>MTTGGGCFMLSVTGQISHAQFPGCNYIWCKYCFSYGRDWSNIAGMEEGMTQTSLKGSDPSQGHIFNFPLDVSWKSSNPSGWPQLVVHAYGLDFFGKDVIRGYGAVHVPMESGSHKRTIPMFVPQSSSVLMQLNAWFSGKRPEFVNPRVIASGDGRKVTRVKTQGFVDVIFNVATKNLHSLGYRVGPKSDGTVDDLLLMVGSENLNL</sequence>
<keyword evidence="3" id="KW-0970">Cilium biogenesis/degradation</keyword>
<gene>
    <name evidence="8" type="ORF">D915_001286</name>
</gene>
<keyword evidence="9" id="KW-1185">Reference proteome</keyword>
<comment type="caution">
    <text evidence="8">The sequence shown here is derived from an EMBL/GenBank/DDBJ whole genome shotgun (WGS) entry which is preliminary data.</text>
</comment>
<evidence type="ECO:0000313" key="8">
    <source>
        <dbReference type="EMBL" id="THD27954.1"/>
    </source>
</evidence>
<evidence type="ECO:0000256" key="3">
    <source>
        <dbReference type="ARBA" id="ARBA00022794"/>
    </source>
</evidence>
<comment type="subcellular location">
    <subcellularLocation>
        <location evidence="1">Cytoplasm</location>
        <location evidence="1">Cytoskeleton</location>
        <location evidence="1">Cilium basal body</location>
    </subcellularLocation>
</comment>
<dbReference type="PROSITE" id="PS51381">
    <property type="entry name" value="C2_B9"/>
    <property type="match status" value="1"/>
</dbReference>
<organism evidence="8 9">
    <name type="scientific">Fasciola hepatica</name>
    <name type="common">Liver fluke</name>
    <dbReference type="NCBI Taxonomy" id="6192"/>
    <lineage>
        <taxon>Eukaryota</taxon>
        <taxon>Metazoa</taxon>
        <taxon>Spiralia</taxon>
        <taxon>Lophotrochozoa</taxon>
        <taxon>Platyhelminthes</taxon>
        <taxon>Trematoda</taxon>
        <taxon>Digenea</taxon>
        <taxon>Plagiorchiida</taxon>
        <taxon>Echinostomata</taxon>
        <taxon>Echinostomatoidea</taxon>
        <taxon>Fasciolidae</taxon>
        <taxon>Fasciola</taxon>
    </lineage>
</organism>
<evidence type="ECO:0000256" key="7">
    <source>
        <dbReference type="ARBA" id="ARBA00039274"/>
    </source>
</evidence>
<dbReference type="PANTHER" id="PTHR12968">
    <property type="entry name" value="B9 DOMAIN-CONTAINING"/>
    <property type="match status" value="1"/>
</dbReference>
<protein>
    <recommendedName>
        <fullName evidence="7">B9 domain-containing protein 1</fullName>
    </recommendedName>
</protein>
<proteinExistence type="inferred from homology"/>
<evidence type="ECO:0000313" key="9">
    <source>
        <dbReference type="Proteomes" id="UP000230066"/>
    </source>
</evidence>